<feature type="domain" description="Glycoside hydrolase family 19 catalytic" evidence="5">
    <location>
        <begin position="36"/>
        <end position="219"/>
    </location>
</feature>
<dbReference type="InterPro" id="IPR000726">
    <property type="entry name" value="Glyco_hydro_19_cat"/>
</dbReference>
<reference evidence="6 7" key="1">
    <citation type="submission" date="2018-08" db="EMBL/GenBank/DDBJ databases">
        <title>Aphanomyces genome sequencing and annotation.</title>
        <authorList>
            <person name="Minardi D."/>
            <person name="Oidtmann B."/>
            <person name="Van Der Giezen M."/>
            <person name="Studholme D.J."/>
        </authorList>
    </citation>
    <scope>NUCLEOTIDE SEQUENCE [LARGE SCALE GENOMIC DNA]</scope>
    <source>
        <strain evidence="6 7">197901</strain>
    </source>
</reference>
<comment type="caution">
    <text evidence="6">The sequence shown here is derived from an EMBL/GenBank/DDBJ whole genome shotgun (WGS) entry which is preliminary data.</text>
</comment>
<dbReference type="Gene3D" id="3.30.20.10">
    <property type="entry name" value="Endochitinase, domain 2"/>
    <property type="match status" value="1"/>
</dbReference>
<dbReference type="GO" id="GO:0006032">
    <property type="term" value="P:chitin catabolic process"/>
    <property type="evidence" value="ECO:0007669"/>
    <property type="project" value="InterPro"/>
</dbReference>
<protein>
    <recommendedName>
        <fullName evidence="5">Glycoside hydrolase family 19 catalytic domain-containing protein</fullName>
    </recommendedName>
</protein>
<evidence type="ECO:0000259" key="5">
    <source>
        <dbReference type="Pfam" id="PF00182"/>
    </source>
</evidence>
<dbReference type="EMBL" id="QUTE01021350">
    <property type="protein sequence ID" value="RHY83849.1"/>
    <property type="molecule type" value="Genomic_DNA"/>
</dbReference>
<keyword evidence="2" id="KW-1015">Disulfide bond</keyword>
<dbReference type="AlphaFoldDB" id="A0A397EMG6"/>
<feature type="region of interest" description="Disordered" evidence="3">
    <location>
        <begin position="251"/>
        <end position="328"/>
    </location>
</feature>
<feature type="chain" id="PRO_5017410942" description="Glycoside hydrolase family 19 catalytic domain-containing protein" evidence="4">
    <location>
        <begin position="16"/>
        <end position="364"/>
    </location>
</feature>
<evidence type="ECO:0000256" key="3">
    <source>
        <dbReference type="SAM" id="MobiDB-lite"/>
    </source>
</evidence>
<dbReference type="InterPro" id="IPR023346">
    <property type="entry name" value="Lysozyme-like_dom_sf"/>
</dbReference>
<dbReference type="Proteomes" id="UP000266196">
    <property type="component" value="Unassembled WGS sequence"/>
</dbReference>
<dbReference type="CDD" id="cd00325">
    <property type="entry name" value="chitinase_GH19"/>
    <property type="match status" value="1"/>
</dbReference>
<feature type="signal peptide" evidence="4">
    <location>
        <begin position="1"/>
        <end position="15"/>
    </location>
</feature>
<dbReference type="GO" id="GO:0004568">
    <property type="term" value="F:chitinase activity"/>
    <property type="evidence" value="ECO:0007669"/>
    <property type="project" value="InterPro"/>
</dbReference>
<evidence type="ECO:0000256" key="1">
    <source>
        <dbReference type="ARBA" id="ARBA00022821"/>
    </source>
</evidence>
<name>A0A397EMG6_APHAT</name>
<dbReference type="VEuPathDB" id="FungiDB:H257_02284"/>
<dbReference type="Pfam" id="PF00182">
    <property type="entry name" value="Glyco_hydro_19"/>
    <property type="match status" value="1"/>
</dbReference>
<dbReference type="PANTHER" id="PTHR22595:SF79">
    <property type="entry name" value="CHITINASE 12"/>
    <property type="match status" value="1"/>
</dbReference>
<feature type="compositionally biased region" description="Basic and acidic residues" evidence="3">
    <location>
        <begin position="251"/>
        <end position="325"/>
    </location>
</feature>
<evidence type="ECO:0000313" key="7">
    <source>
        <dbReference type="Proteomes" id="UP000266196"/>
    </source>
</evidence>
<sequence>MKTVVLLASVAAVQSAGLETYLPKSLFQFVFPNALPIYSYENMIAVSKIYPAFANTGDVDVDKREVAAFLGQIALESGYLQYVEEIKKPTMCEASAHYPCAPGKQYFGRGPIQLSWNYNYKNFGIAAGKDLVTNPDLVAQDPQLVWWSAYWFWNVDQWKGNIHDVVGQPGGFAYTTYIINGGLECGPNPANKGSEKSRIDNYIKFANLLGVAPGDNLSCQTSAYPPSTPWPKRVTTKTPPLYVANHDQDRHHIYPNHDQDRHHIYPNHDQDRHHIYPNHDQDRHHIYPNHDQDHRHPHDQDHRHPHDQDHRHPHDQAHRYPHDDPLPSNQCNGNRNVCFWPLTQQVLPYAKAHCQLFFWSVWCD</sequence>
<accession>A0A397EMG6</accession>
<keyword evidence="4" id="KW-0732">Signal</keyword>
<evidence type="ECO:0000313" key="6">
    <source>
        <dbReference type="EMBL" id="RHY83849.1"/>
    </source>
</evidence>
<dbReference type="SUPFAM" id="SSF53955">
    <property type="entry name" value="Lysozyme-like"/>
    <property type="match status" value="1"/>
</dbReference>
<dbReference type="Gene3D" id="1.10.530.10">
    <property type="match status" value="1"/>
</dbReference>
<evidence type="ECO:0000256" key="2">
    <source>
        <dbReference type="ARBA" id="ARBA00023157"/>
    </source>
</evidence>
<dbReference type="PANTHER" id="PTHR22595">
    <property type="entry name" value="CHITINASE-RELATED"/>
    <property type="match status" value="1"/>
</dbReference>
<organism evidence="6 7">
    <name type="scientific">Aphanomyces astaci</name>
    <name type="common">Crayfish plague agent</name>
    <dbReference type="NCBI Taxonomy" id="112090"/>
    <lineage>
        <taxon>Eukaryota</taxon>
        <taxon>Sar</taxon>
        <taxon>Stramenopiles</taxon>
        <taxon>Oomycota</taxon>
        <taxon>Saprolegniomycetes</taxon>
        <taxon>Saprolegniales</taxon>
        <taxon>Verrucalvaceae</taxon>
        <taxon>Aphanomyces</taxon>
    </lineage>
</organism>
<dbReference type="GO" id="GO:0016998">
    <property type="term" value="P:cell wall macromolecule catabolic process"/>
    <property type="evidence" value="ECO:0007669"/>
    <property type="project" value="InterPro"/>
</dbReference>
<dbReference type="FunFam" id="3.30.20.10:FF:000001">
    <property type="entry name" value="Endochitinase (Chitinase)"/>
    <property type="match status" value="1"/>
</dbReference>
<evidence type="ECO:0000256" key="4">
    <source>
        <dbReference type="SAM" id="SignalP"/>
    </source>
</evidence>
<keyword evidence="1" id="KW-0611">Plant defense</keyword>
<dbReference type="GO" id="GO:0006952">
    <property type="term" value="P:defense response"/>
    <property type="evidence" value="ECO:0007669"/>
    <property type="project" value="UniProtKB-KW"/>
</dbReference>
<gene>
    <name evidence="6" type="ORF">DYB31_010875</name>
</gene>
<proteinExistence type="predicted"/>